<protein>
    <submittedName>
        <fullName evidence="1">Uncharacterized protein</fullName>
    </submittedName>
</protein>
<dbReference type="EMBL" id="CM024797">
    <property type="protein sequence ID" value="KAG8000293.1"/>
    <property type="molecule type" value="Genomic_DNA"/>
</dbReference>
<evidence type="ECO:0000313" key="2">
    <source>
        <dbReference type="Proteomes" id="UP000805704"/>
    </source>
</evidence>
<name>A0ACB7EDP1_NIBAL</name>
<accession>A0ACB7EDP1</accession>
<sequence>KVSGEVEVQGRAGLLFPLGQTSLYTACLLLFLQIHQDRSASPPEVAHQGSRVSALWCCWNWVTRRRRRSDPTGPLNVKTTKNSFNAAAAYSVSRLCDGQTADRESKMAPLEGGQLSHIRRRAQ</sequence>
<feature type="non-terminal residue" evidence="1">
    <location>
        <position position="1"/>
    </location>
</feature>
<organism evidence="1 2">
    <name type="scientific">Nibea albiflora</name>
    <name type="common">Yellow drum</name>
    <name type="synonym">Corvina albiflora</name>
    <dbReference type="NCBI Taxonomy" id="240163"/>
    <lineage>
        <taxon>Eukaryota</taxon>
        <taxon>Metazoa</taxon>
        <taxon>Chordata</taxon>
        <taxon>Craniata</taxon>
        <taxon>Vertebrata</taxon>
        <taxon>Euteleostomi</taxon>
        <taxon>Actinopterygii</taxon>
        <taxon>Neopterygii</taxon>
        <taxon>Teleostei</taxon>
        <taxon>Neoteleostei</taxon>
        <taxon>Acanthomorphata</taxon>
        <taxon>Eupercaria</taxon>
        <taxon>Sciaenidae</taxon>
        <taxon>Nibea</taxon>
    </lineage>
</organism>
<reference evidence="1" key="1">
    <citation type="submission" date="2020-04" db="EMBL/GenBank/DDBJ databases">
        <title>A chromosome-scale assembly and high-density genetic map of the yellow drum (Nibea albiflora) genome.</title>
        <authorList>
            <person name="Xu D."/>
            <person name="Zhang W."/>
            <person name="Chen R."/>
            <person name="Tan P."/>
            <person name="Wang L."/>
            <person name="Song H."/>
            <person name="Tian L."/>
            <person name="Zhu Q."/>
            <person name="Wang B."/>
        </authorList>
    </citation>
    <scope>NUCLEOTIDE SEQUENCE</scope>
    <source>
        <strain evidence="1">ZJHYS-2018</strain>
    </source>
</reference>
<comment type="caution">
    <text evidence="1">The sequence shown here is derived from an EMBL/GenBank/DDBJ whole genome shotgun (WGS) entry which is preliminary data.</text>
</comment>
<keyword evidence="2" id="KW-1185">Reference proteome</keyword>
<proteinExistence type="predicted"/>
<gene>
    <name evidence="1" type="ORF">GBF38_002525</name>
</gene>
<dbReference type="Proteomes" id="UP000805704">
    <property type="component" value="Chromosome 9"/>
</dbReference>
<evidence type="ECO:0000313" key="1">
    <source>
        <dbReference type="EMBL" id="KAG8000293.1"/>
    </source>
</evidence>